<feature type="domain" description="CAP-Gly" evidence="9">
    <location>
        <begin position="27"/>
        <end position="71"/>
    </location>
</feature>
<evidence type="ECO:0000256" key="7">
    <source>
        <dbReference type="ARBA" id="ARBA00023186"/>
    </source>
</evidence>
<keyword evidence="7" id="KW-0143">Chaperone</keyword>
<dbReference type="InterPro" id="IPR029071">
    <property type="entry name" value="Ubiquitin-like_domsf"/>
</dbReference>
<dbReference type="CDD" id="cd17044">
    <property type="entry name" value="Ubl_TBCE"/>
    <property type="match status" value="1"/>
</dbReference>
<keyword evidence="11" id="KW-1185">Reference proteome</keyword>
<evidence type="ECO:0000256" key="6">
    <source>
        <dbReference type="ARBA" id="ARBA00022737"/>
    </source>
</evidence>
<dbReference type="PROSITE" id="PS00845">
    <property type="entry name" value="CAP_GLY_1"/>
    <property type="match status" value="1"/>
</dbReference>
<evidence type="ECO:0000256" key="3">
    <source>
        <dbReference type="ARBA" id="ARBA00015004"/>
    </source>
</evidence>
<dbReference type="SUPFAM" id="SSF74924">
    <property type="entry name" value="Cap-Gly domain"/>
    <property type="match status" value="1"/>
</dbReference>
<evidence type="ECO:0000256" key="4">
    <source>
        <dbReference type="ARBA" id="ARBA00022490"/>
    </source>
</evidence>
<accession>A0A674B592</accession>
<keyword evidence="5" id="KW-0433">Leucine-rich repeat</keyword>
<dbReference type="AlphaFoldDB" id="A0A674B592"/>
<dbReference type="GeneTree" id="ENSGT00530000063405"/>
<keyword evidence="4" id="KW-0963">Cytoplasm</keyword>
<proteinExistence type="inferred from homology"/>
<dbReference type="InterPro" id="IPR036859">
    <property type="entry name" value="CAP-Gly_dom_sf"/>
</dbReference>
<evidence type="ECO:0000313" key="11">
    <source>
        <dbReference type="Proteomes" id="UP000472277"/>
    </source>
</evidence>
<evidence type="ECO:0000259" key="9">
    <source>
        <dbReference type="PROSITE" id="PS50245"/>
    </source>
</evidence>
<dbReference type="GO" id="GO:0005737">
    <property type="term" value="C:cytoplasm"/>
    <property type="evidence" value="ECO:0007669"/>
    <property type="project" value="UniProtKB-SubCell"/>
</dbReference>
<dbReference type="SMART" id="SM01052">
    <property type="entry name" value="CAP_GLY"/>
    <property type="match status" value="1"/>
</dbReference>
<name>A0A674B592_SALTR</name>
<keyword evidence="6" id="KW-0677">Repeat</keyword>
<organism evidence="10 11">
    <name type="scientific">Salmo trutta</name>
    <name type="common">Brown trout</name>
    <dbReference type="NCBI Taxonomy" id="8032"/>
    <lineage>
        <taxon>Eukaryota</taxon>
        <taxon>Metazoa</taxon>
        <taxon>Chordata</taxon>
        <taxon>Craniata</taxon>
        <taxon>Vertebrata</taxon>
        <taxon>Euteleostomi</taxon>
        <taxon>Actinopterygii</taxon>
        <taxon>Neopterygii</taxon>
        <taxon>Teleostei</taxon>
        <taxon>Protacanthopterygii</taxon>
        <taxon>Salmoniformes</taxon>
        <taxon>Salmonidae</taxon>
        <taxon>Salmoninae</taxon>
        <taxon>Salmo</taxon>
    </lineage>
</organism>
<dbReference type="InterPro" id="IPR000938">
    <property type="entry name" value="CAP-Gly_domain"/>
</dbReference>
<dbReference type="FunFam" id="2.30.30.190:FF:000008">
    <property type="entry name" value="Tubulin-specific chaperone E"/>
    <property type="match status" value="1"/>
</dbReference>
<evidence type="ECO:0000313" key="10">
    <source>
        <dbReference type="Ensembl" id="ENSSTUP00000066555.1"/>
    </source>
</evidence>
<dbReference type="Proteomes" id="UP000472277">
    <property type="component" value="Chromosome 14"/>
</dbReference>
<dbReference type="SUPFAM" id="SSF54236">
    <property type="entry name" value="Ubiquitin-like"/>
    <property type="match status" value="1"/>
</dbReference>
<dbReference type="InterPro" id="IPR032675">
    <property type="entry name" value="LRR_dom_sf"/>
</dbReference>
<dbReference type="GO" id="GO:0007010">
    <property type="term" value="P:cytoskeleton organization"/>
    <property type="evidence" value="ECO:0007669"/>
    <property type="project" value="TreeGrafter"/>
</dbReference>
<evidence type="ECO:0000256" key="5">
    <source>
        <dbReference type="ARBA" id="ARBA00022614"/>
    </source>
</evidence>
<reference evidence="10" key="2">
    <citation type="submission" date="2025-09" db="UniProtKB">
        <authorList>
            <consortium name="Ensembl"/>
        </authorList>
    </citation>
    <scope>IDENTIFICATION</scope>
</reference>
<dbReference type="PROSITE" id="PS50245">
    <property type="entry name" value="CAP_GLY_2"/>
    <property type="match status" value="1"/>
</dbReference>
<dbReference type="Gene3D" id="3.80.10.10">
    <property type="entry name" value="Ribonuclease Inhibitor"/>
    <property type="match status" value="1"/>
</dbReference>
<gene>
    <name evidence="10" type="primary">tbce</name>
</gene>
<dbReference type="Ensembl" id="ENSSTUT00000070567.1">
    <property type="protein sequence ID" value="ENSSTUP00000066555.1"/>
    <property type="gene ID" value="ENSSTUG00000029045.1"/>
</dbReference>
<evidence type="ECO:0000256" key="8">
    <source>
        <dbReference type="ARBA" id="ARBA00030180"/>
    </source>
</evidence>
<evidence type="ECO:0000256" key="1">
    <source>
        <dbReference type="ARBA" id="ARBA00004496"/>
    </source>
</evidence>
<dbReference type="PANTHER" id="PTHR18849:SF0">
    <property type="entry name" value="CILIA- AND FLAGELLA-ASSOCIATED PROTEIN 410-RELATED"/>
    <property type="match status" value="1"/>
</dbReference>
<dbReference type="InterPro" id="IPR044079">
    <property type="entry name" value="Ubl_TBCE"/>
</dbReference>
<dbReference type="Pfam" id="PF01302">
    <property type="entry name" value="CAP_GLY"/>
    <property type="match status" value="1"/>
</dbReference>
<protein>
    <recommendedName>
        <fullName evidence="3">Tubulin-specific chaperone E</fullName>
    </recommendedName>
    <alternativeName>
        <fullName evidence="8">Tubulin-folding cofactor E</fullName>
    </alternativeName>
</protein>
<dbReference type="Gene3D" id="3.10.20.90">
    <property type="entry name" value="Phosphatidylinositol 3-kinase Catalytic Subunit, Chain A, domain 1"/>
    <property type="match status" value="1"/>
</dbReference>
<comment type="similarity">
    <text evidence="2">Belongs to the TBCE family.</text>
</comment>
<dbReference type="SUPFAM" id="SSF52075">
    <property type="entry name" value="Outer arm dynein light chain 1"/>
    <property type="match status" value="1"/>
</dbReference>
<reference evidence="10" key="1">
    <citation type="submission" date="2025-08" db="UniProtKB">
        <authorList>
            <consortium name="Ensembl"/>
        </authorList>
    </citation>
    <scope>IDENTIFICATION</scope>
</reference>
<dbReference type="Gene3D" id="2.30.30.190">
    <property type="entry name" value="CAP Gly-rich-like domain"/>
    <property type="match status" value="1"/>
</dbReference>
<sequence>MHEGLPSDAVGRRVACDGERGTVRFVGTVPPTAGLWLGVEWDNPDRGKHDGSHEGVHYFTCRHPKGGSFVRPKKASFGVDYLTAIRRRYEMEVQQVLGEEIQISTRTVEMVGFEAITEKQNHNRLRVPSNPTVRPRAFSCLRVLSLTNCALTWPQVTLLECAPMWPLLEELYVSENDITELQKPNNVLQSLTVLDLSTNPLVDRTVLSIGELPRLENLNMSKTGLSTLRFDDALPGCNTAMFPALKILAVNSNNISEWSVINELEKLQSLVRLSCRQNPLLSQERNPATAMQLLIARVGRLEALNRWTVLPEDRRGAELDYCKMFGLEWLASGGHRDPQQNRPSAEFTSQHPRYQSLIQKYGAPEDSELKKQEPFALKNQLLSESSSLLLNSMIVQKVKGLLYRLLKIPSAELKLSYTSSKMEGKEIEIDNDLKPLQFYSIEDGDKVLVRWL</sequence>
<dbReference type="PANTHER" id="PTHR18849">
    <property type="entry name" value="LEUCINE RICH REPEAT PROTEIN"/>
    <property type="match status" value="1"/>
</dbReference>
<evidence type="ECO:0000256" key="2">
    <source>
        <dbReference type="ARBA" id="ARBA00006286"/>
    </source>
</evidence>
<comment type="subcellular location">
    <subcellularLocation>
        <location evidence="1">Cytoplasm</location>
    </subcellularLocation>
</comment>